<name>A0A1H9RW62_9BACI</name>
<feature type="transmembrane region" description="Helical" evidence="1">
    <location>
        <begin position="149"/>
        <end position="166"/>
    </location>
</feature>
<dbReference type="STRING" id="1464123.SAMN05444126_105127"/>
<dbReference type="PANTHER" id="PTHR36834">
    <property type="entry name" value="MEMBRANE PROTEIN-RELATED"/>
    <property type="match status" value="1"/>
</dbReference>
<proteinExistence type="predicted"/>
<accession>A0A1H9RW62</accession>
<gene>
    <name evidence="3" type="ORF">SAMN05444126_105127</name>
</gene>
<feature type="transmembrane region" description="Helical" evidence="1">
    <location>
        <begin position="116"/>
        <end position="137"/>
    </location>
</feature>
<evidence type="ECO:0000313" key="4">
    <source>
        <dbReference type="Proteomes" id="UP000199318"/>
    </source>
</evidence>
<evidence type="ECO:0000259" key="2">
    <source>
        <dbReference type="Pfam" id="PF04892"/>
    </source>
</evidence>
<reference evidence="4" key="1">
    <citation type="submission" date="2016-10" db="EMBL/GenBank/DDBJ databases">
        <authorList>
            <person name="de Groot N.N."/>
        </authorList>
    </citation>
    <scope>NUCLEOTIDE SEQUENCE [LARGE SCALE GENOMIC DNA]</scope>
    <source>
        <strain evidence="4">10nlg</strain>
    </source>
</reference>
<dbReference type="Pfam" id="PF04892">
    <property type="entry name" value="VanZ"/>
    <property type="match status" value="1"/>
</dbReference>
<dbReference type="OrthoDB" id="4822551at2"/>
<dbReference type="InterPro" id="IPR006976">
    <property type="entry name" value="VanZ-like"/>
</dbReference>
<evidence type="ECO:0000256" key="1">
    <source>
        <dbReference type="SAM" id="Phobius"/>
    </source>
</evidence>
<feature type="domain" description="VanZ-like" evidence="2">
    <location>
        <begin position="33"/>
        <end position="166"/>
    </location>
</feature>
<keyword evidence="1" id="KW-0812">Transmembrane</keyword>
<sequence>MAKKTQLKKKQPRKKGKSNGRSRLRWLWAAGLFIYLAGLFYITLFAWNHGSSYGNLGPGGRNYNLEPFLSIYNILTFSDGPQDPLRILAGNVVLFLPFGFLLSASIESFRRNRKRYSLLSAVVMSAVVSTIIEVNQFLFTYRVANIDDVILNTAGGLLGALLYRFFSRKKGKNKKSKRK</sequence>
<keyword evidence="4" id="KW-1185">Reference proteome</keyword>
<dbReference type="PANTHER" id="PTHR36834:SF1">
    <property type="entry name" value="INTEGRAL MEMBRANE PROTEIN"/>
    <property type="match status" value="1"/>
</dbReference>
<dbReference type="InterPro" id="IPR053150">
    <property type="entry name" value="Teicoplanin_resist-assoc"/>
</dbReference>
<dbReference type="Proteomes" id="UP000199318">
    <property type="component" value="Unassembled WGS sequence"/>
</dbReference>
<dbReference type="AlphaFoldDB" id="A0A1H9RW62"/>
<feature type="transmembrane region" description="Helical" evidence="1">
    <location>
        <begin position="85"/>
        <end position="104"/>
    </location>
</feature>
<evidence type="ECO:0000313" key="3">
    <source>
        <dbReference type="EMBL" id="SER77050.1"/>
    </source>
</evidence>
<protein>
    <submittedName>
        <fullName evidence="3">Glycopeptide antibiotics resistance protein</fullName>
    </submittedName>
</protein>
<comment type="caution">
    <text evidence="3">The sequence shown here is derived from an EMBL/GenBank/DDBJ whole genome shotgun (WGS) entry which is preliminary data.</text>
</comment>
<keyword evidence="1" id="KW-1133">Transmembrane helix</keyword>
<feature type="transmembrane region" description="Helical" evidence="1">
    <location>
        <begin position="26"/>
        <end position="47"/>
    </location>
</feature>
<dbReference type="EMBL" id="FOGV01000005">
    <property type="protein sequence ID" value="SER77050.1"/>
    <property type="molecule type" value="Genomic_DNA"/>
</dbReference>
<keyword evidence="1" id="KW-0472">Membrane</keyword>
<organism evidence="3 4">
    <name type="scientific">Salisediminibacterium halotolerans</name>
    <dbReference type="NCBI Taxonomy" id="517425"/>
    <lineage>
        <taxon>Bacteria</taxon>
        <taxon>Bacillati</taxon>
        <taxon>Bacillota</taxon>
        <taxon>Bacilli</taxon>
        <taxon>Bacillales</taxon>
        <taxon>Bacillaceae</taxon>
        <taxon>Salisediminibacterium</taxon>
    </lineage>
</organism>
<dbReference type="RefSeq" id="WP_093072280.1">
    <property type="nucleotide sequence ID" value="NZ_FOGV01000005.1"/>
</dbReference>